<gene>
    <name evidence="1" type="ORF">F9K24_04955</name>
</gene>
<accession>A0A833H3U5</accession>
<organism evidence="1 2">
    <name type="scientific">Leptonema illini</name>
    <dbReference type="NCBI Taxonomy" id="183"/>
    <lineage>
        <taxon>Bacteria</taxon>
        <taxon>Pseudomonadati</taxon>
        <taxon>Spirochaetota</taxon>
        <taxon>Spirochaetia</taxon>
        <taxon>Leptospirales</taxon>
        <taxon>Leptospiraceae</taxon>
        <taxon>Leptonema</taxon>
    </lineage>
</organism>
<dbReference type="InterPro" id="IPR028994">
    <property type="entry name" value="Integrin_alpha_N"/>
</dbReference>
<evidence type="ECO:0000313" key="1">
    <source>
        <dbReference type="EMBL" id="KAB2934377.1"/>
    </source>
</evidence>
<dbReference type="AlphaFoldDB" id="A0A833H3U5"/>
<comment type="caution">
    <text evidence="1">The sequence shown here is derived from an EMBL/GenBank/DDBJ whole genome shotgun (WGS) entry which is preliminary data.</text>
</comment>
<dbReference type="Proteomes" id="UP000460298">
    <property type="component" value="Unassembled WGS sequence"/>
</dbReference>
<dbReference type="SUPFAM" id="SSF69318">
    <property type="entry name" value="Integrin alpha N-terminal domain"/>
    <property type="match status" value="1"/>
</dbReference>
<name>A0A833H3U5_9LEPT</name>
<evidence type="ECO:0000313" key="2">
    <source>
        <dbReference type="Proteomes" id="UP000460298"/>
    </source>
</evidence>
<sequence>MKRISILIIPLFAIFLTQCKKDASTPEKRTDVLYTAYVDTPSGLRMRTQIGGEVITTLSDTAELLVLEEGREETIDEKPGKWLRVEAEGSEGWVFGGFTSANRAEVQTDGRLMVRNVYVDDPRVQPHNSITVYLAQGGKWMPYSSIFPGDGNGSFGYPSHTVSLADIDNSGTPDIIVSGDCCGNGFVSVVLSNADGSLSTGTSIEGCEQGMADQCKGIPQVQSTGACDQTIISMGESRYAYSCNTGTFIEAQ</sequence>
<protein>
    <submittedName>
        <fullName evidence="1">SH3 domain-containing protein</fullName>
    </submittedName>
</protein>
<dbReference type="Gene3D" id="2.30.30.40">
    <property type="entry name" value="SH3 Domains"/>
    <property type="match status" value="1"/>
</dbReference>
<dbReference type="EMBL" id="WBUI01000003">
    <property type="protein sequence ID" value="KAB2934377.1"/>
    <property type="molecule type" value="Genomic_DNA"/>
</dbReference>
<proteinExistence type="predicted"/>
<reference evidence="1 2" key="1">
    <citation type="submission" date="2019-10" db="EMBL/GenBank/DDBJ databases">
        <title>Extracellular Electron Transfer in a Candidatus Methanoperedens spp. Enrichment Culture.</title>
        <authorList>
            <person name="Berger S."/>
            <person name="Rangel Shaw D."/>
            <person name="Berben T."/>
            <person name="In 'T Zandt M."/>
            <person name="Frank J."/>
            <person name="Reimann J."/>
            <person name="Jetten M.S.M."/>
            <person name="Welte C.U."/>
        </authorList>
    </citation>
    <scope>NUCLEOTIDE SEQUENCE [LARGE SCALE GENOMIC DNA]</scope>
    <source>
        <strain evidence="1">SB12</strain>
    </source>
</reference>